<proteinExistence type="predicted"/>
<keyword evidence="1" id="KW-1133">Transmembrane helix</keyword>
<dbReference type="Proteomes" id="UP001478817">
    <property type="component" value="Unassembled WGS sequence"/>
</dbReference>
<keyword evidence="1" id="KW-0812">Transmembrane</keyword>
<evidence type="ECO:0000313" key="2">
    <source>
        <dbReference type="EMBL" id="MEQ2637081.1"/>
    </source>
</evidence>
<feature type="transmembrane region" description="Helical" evidence="1">
    <location>
        <begin position="241"/>
        <end position="263"/>
    </location>
</feature>
<accession>A0ABV1IGB9</accession>
<organism evidence="2 3">
    <name type="scientific">Paratractidigestivibacter faecalis</name>
    <dbReference type="NCBI Taxonomy" id="2292441"/>
    <lineage>
        <taxon>Bacteria</taxon>
        <taxon>Bacillati</taxon>
        <taxon>Actinomycetota</taxon>
        <taxon>Coriobacteriia</taxon>
        <taxon>Coriobacteriales</taxon>
        <taxon>Atopobiaceae</taxon>
        <taxon>Paratractidigestivibacter</taxon>
    </lineage>
</organism>
<feature type="transmembrane region" description="Helical" evidence="1">
    <location>
        <begin position="20"/>
        <end position="39"/>
    </location>
</feature>
<evidence type="ECO:0000256" key="1">
    <source>
        <dbReference type="SAM" id="Phobius"/>
    </source>
</evidence>
<evidence type="ECO:0008006" key="4">
    <source>
        <dbReference type="Google" id="ProtNLM"/>
    </source>
</evidence>
<name>A0ABV1IGB9_9ACTN</name>
<feature type="transmembrane region" description="Helical" evidence="1">
    <location>
        <begin position="143"/>
        <end position="168"/>
    </location>
</feature>
<keyword evidence="3" id="KW-1185">Reference proteome</keyword>
<reference evidence="2 3" key="1">
    <citation type="submission" date="2024-04" db="EMBL/GenBank/DDBJ databases">
        <title>Human intestinal bacterial collection.</title>
        <authorList>
            <person name="Pauvert C."/>
            <person name="Hitch T.C.A."/>
            <person name="Clavel T."/>
        </authorList>
    </citation>
    <scope>NUCLEOTIDE SEQUENCE [LARGE SCALE GENOMIC DNA]</scope>
    <source>
        <strain evidence="2 3">CLA-AA-H197</strain>
    </source>
</reference>
<feature type="transmembrane region" description="Helical" evidence="1">
    <location>
        <begin position="45"/>
        <end position="61"/>
    </location>
</feature>
<keyword evidence="1" id="KW-0472">Membrane</keyword>
<dbReference type="RefSeq" id="WP_349181467.1">
    <property type="nucleotide sequence ID" value="NZ_JBBNGS010000002.1"/>
</dbReference>
<protein>
    <recommendedName>
        <fullName evidence="4">ABC-2 family transporter protein</fullName>
    </recommendedName>
</protein>
<dbReference type="EMBL" id="JBBNGS010000002">
    <property type="protein sequence ID" value="MEQ2637081.1"/>
    <property type="molecule type" value="Genomic_DNA"/>
</dbReference>
<evidence type="ECO:0000313" key="3">
    <source>
        <dbReference type="Proteomes" id="UP001478817"/>
    </source>
</evidence>
<sequence>MSRKGDKGGLSLVGLRRNALLGLLVCALLRGALLLWIGIGDPGTCVLFALAGGALVPRLIGSFEPFVQVMSVAPDLLALFQLSDYVPSALERESSFALPRVGGRRLWAGEKCLQLAACVAIYETASASAVLAMMVFLSGAAPAVLAALLLPVLQCVLLDFALLLALLLCVNLLALGRETIVAFATVAGVHVAALLALAAVPGDVAKSLVCWLPSARGVPAWHLSLCELCGNASDVAVDMSLAVSAAVLLALSAALALALIRLVRGTDLI</sequence>
<comment type="caution">
    <text evidence="2">The sequence shown here is derived from an EMBL/GenBank/DDBJ whole genome shotgun (WGS) entry which is preliminary data.</text>
</comment>
<gene>
    <name evidence="2" type="ORF">AAAT05_01760</name>
</gene>
<feature type="transmembrane region" description="Helical" evidence="1">
    <location>
        <begin position="180"/>
        <end position="200"/>
    </location>
</feature>